<evidence type="ECO:0000313" key="3">
    <source>
        <dbReference type="Proteomes" id="UP000425960"/>
    </source>
</evidence>
<dbReference type="Proteomes" id="UP000425960">
    <property type="component" value="Chromosome"/>
</dbReference>
<reference evidence="2 3" key="1">
    <citation type="submission" date="2019-11" db="EMBL/GenBank/DDBJ databases">
        <title>Comparative genomics of hydrocarbon-degrading Desulfosarcina strains.</title>
        <authorList>
            <person name="Watanabe M."/>
            <person name="Kojima H."/>
            <person name="Fukui M."/>
        </authorList>
    </citation>
    <scope>NUCLEOTIDE SEQUENCE [LARGE SCALE GENOMIC DNA]</scope>
    <source>
        <strain evidence="2 3">28bB2T</strain>
    </source>
</reference>
<feature type="domain" description="DUF4037" evidence="1">
    <location>
        <begin position="153"/>
        <end position="252"/>
    </location>
</feature>
<sequence>MSMFENATGCYTLSFVDENHSCRNATIPIRGLELSEAYFREFGMPMLTKNFPGDTERIAAGLVGHGSECYGFDDELSQDHDWGPGFCLWLETEDFNRIGAALQAAYNRLPQRFQGFYRIQSRWGAGRVGAMATTAFYSAFIGRAGVPESMAEWLAIPETNLAACTNGRVFSDPLGVFSAIRKQVRAYYPEDVRLKKMAAKCMTAAQAGQYNYPRCVRRGAVYPARHALATFCEDALALVFLLNRQYMPYFKWALHAARQLPRTGPQVAHMVDALNKTHDSPACAVPRSSMRLSGRGSVTATACC</sequence>
<accession>A0A5K7ZFV9</accession>
<gene>
    <name evidence="2" type="ORF">DSCO28_15280</name>
</gene>
<dbReference type="KEGG" id="dov:DSCO28_15280"/>
<dbReference type="InterPro" id="IPR025117">
    <property type="entry name" value="DUF4037"/>
</dbReference>
<organism evidence="2 3">
    <name type="scientific">Desulfosarcina ovata subsp. sediminis</name>
    <dbReference type="NCBI Taxonomy" id="885957"/>
    <lineage>
        <taxon>Bacteria</taxon>
        <taxon>Pseudomonadati</taxon>
        <taxon>Thermodesulfobacteriota</taxon>
        <taxon>Desulfobacteria</taxon>
        <taxon>Desulfobacterales</taxon>
        <taxon>Desulfosarcinaceae</taxon>
        <taxon>Desulfosarcina</taxon>
    </lineage>
</organism>
<protein>
    <recommendedName>
        <fullName evidence="1">DUF4037 domain-containing protein</fullName>
    </recommendedName>
</protein>
<evidence type="ECO:0000313" key="2">
    <source>
        <dbReference type="EMBL" id="BBO80962.1"/>
    </source>
</evidence>
<evidence type="ECO:0000259" key="1">
    <source>
        <dbReference type="Pfam" id="PF13228"/>
    </source>
</evidence>
<proteinExistence type="predicted"/>
<name>A0A5K7ZFV9_9BACT</name>
<dbReference type="AlphaFoldDB" id="A0A5K7ZFV9"/>
<dbReference type="Pfam" id="PF13228">
    <property type="entry name" value="DUF4037"/>
    <property type="match status" value="1"/>
</dbReference>
<dbReference type="EMBL" id="AP021876">
    <property type="protein sequence ID" value="BBO80962.1"/>
    <property type="molecule type" value="Genomic_DNA"/>
</dbReference>